<feature type="region of interest" description="Disordered" evidence="5">
    <location>
        <begin position="35"/>
        <end position="103"/>
    </location>
</feature>
<dbReference type="PROSITE" id="PS51257">
    <property type="entry name" value="PROKAR_LIPOPROTEIN"/>
    <property type="match status" value="1"/>
</dbReference>
<evidence type="ECO:0000256" key="3">
    <source>
        <dbReference type="ARBA" id="ARBA00022448"/>
    </source>
</evidence>
<evidence type="ECO:0000256" key="1">
    <source>
        <dbReference type="ARBA" id="ARBA00004196"/>
    </source>
</evidence>
<dbReference type="GO" id="GO:0030313">
    <property type="term" value="C:cell envelope"/>
    <property type="evidence" value="ECO:0007669"/>
    <property type="project" value="UniProtKB-SubCell"/>
</dbReference>
<organism evidence="7 8">
    <name type="scientific">Ilumatobacter coccineus (strain NBRC 103263 / KCTC 29153 / YM16-304)</name>
    <dbReference type="NCBI Taxonomy" id="1313172"/>
    <lineage>
        <taxon>Bacteria</taxon>
        <taxon>Bacillati</taxon>
        <taxon>Actinomycetota</taxon>
        <taxon>Acidimicrobiia</taxon>
        <taxon>Acidimicrobiales</taxon>
        <taxon>Ilumatobacteraceae</taxon>
        <taxon>Ilumatobacter</taxon>
    </lineage>
</organism>
<evidence type="ECO:0000313" key="8">
    <source>
        <dbReference type="Proteomes" id="UP000011863"/>
    </source>
</evidence>
<keyword evidence="8" id="KW-1185">Reference proteome</keyword>
<dbReference type="PANTHER" id="PTHR43649:SF31">
    <property type="entry name" value="SN-GLYCEROL-3-PHOSPHATE-BINDING PERIPLASMIC PROTEIN UGPB"/>
    <property type="match status" value="1"/>
</dbReference>
<comment type="similarity">
    <text evidence="2">Belongs to the bacterial solute-binding protein 1 family.</text>
</comment>
<feature type="signal peptide" evidence="6">
    <location>
        <begin position="1"/>
        <end position="25"/>
    </location>
</feature>
<dbReference type="EMBL" id="AP012057">
    <property type="protein sequence ID" value="BAN04002.1"/>
    <property type="molecule type" value="Genomic_DNA"/>
</dbReference>
<dbReference type="Proteomes" id="UP000011863">
    <property type="component" value="Chromosome"/>
</dbReference>
<protein>
    <submittedName>
        <fullName evidence="7">Putative ABC transporter substrate-binding protein</fullName>
    </submittedName>
</protein>
<accession>A0A6C7EDD4</accession>
<feature type="compositionally biased region" description="Low complexity" evidence="5">
    <location>
        <begin position="42"/>
        <end position="51"/>
    </location>
</feature>
<evidence type="ECO:0000256" key="5">
    <source>
        <dbReference type="SAM" id="MobiDB-lite"/>
    </source>
</evidence>
<feature type="compositionally biased region" description="Acidic residues" evidence="5">
    <location>
        <begin position="70"/>
        <end position="79"/>
    </location>
</feature>
<feature type="compositionally biased region" description="Low complexity" evidence="5">
    <location>
        <begin position="59"/>
        <end position="69"/>
    </location>
</feature>
<dbReference type="InterPro" id="IPR050490">
    <property type="entry name" value="Bact_solute-bd_prot1"/>
</dbReference>
<dbReference type="InterPro" id="IPR006059">
    <property type="entry name" value="SBP"/>
</dbReference>
<keyword evidence="3" id="KW-0813">Transport</keyword>
<name>A0A6C7EDD4_ILUCY</name>
<keyword evidence="4 6" id="KW-0732">Signal</keyword>
<proteinExistence type="inferred from homology"/>
<dbReference type="CDD" id="cd14748">
    <property type="entry name" value="PBP2_UgpB"/>
    <property type="match status" value="1"/>
</dbReference>
<dbReference type="KEGG" id="aym:YM304_36880"/>
<dbReference type="Pfam" id="PF13416">
    <property type="entry name" value="SBP_bac_8"/>
    <property type="match status" value="1"/>
</dbReference>
<evidence type="ECO:0000256" key="6">
    <source>
        <dbReference type="SAM" id="SignalP"/>
    </source>
</evidence>
<evidence type="ECO:0000256" key="4">
    <source>
        <dbReference type="ARBA" id="ARBA00022729"/>
    </source>
</evidence>
<dbReference type="Gene3D" id="3.40.190.10">
    <property type="entry name" value="Periplasmic binding protein-like II"/>
    <property type="match status" value="2"/>
</dbReference>
<reference evidence="7 8" key="1">
    <citation type="journal article" date="2013" name="Int. J. Syst. Evol. Microbiol.">
        <title>Ilumatobacter nonamiense sp. nov. and Ilumatobacter coccineum sp. nov., isolated from seashore sand.</title>
        <authorList>
            <person name="Matsumoto A."/>
            <person name="Kasai H."/>
            <person name="Matsuo Y."/>
            <person name="Shizuri Y."/>
            <person name="Ichikawa N."/>
            <person name="Fujita N."/>
            <person name="Omura S."/>
            <person name="Takahashi Y."/>
        </authorList>
    </citation>
    <scope>NUCLEOTIDE SEQUENCE [LARGE SCALE GENOMIC DNA]</scope>
    <source>
        <strain evidence="8">NBRC 103263 / KCTC 29153 / YM16-304</strain>
    </source>
</reference>
<gene>
    <name evidence="7" type="ORF">YM304_36880</name>
</gene>
<dbReference type="SUPFAM" id="SSF53850">
    <property type="entry name" value="Periplasmic binding protein-like II"/>
    <property type="match status" value="1"/>
</dbReference>
<sequence>MQRMNRTFSLRVAAFLTVGALVATACSDGNSAIDAGRDDAPAAEPAPAASDPADDAPAADDTPPATDGAGEPDSDEPESGDPATSDPAETVTETTVSPLAEYPACTPTALDGVDETVDVTLWIGLAAPLEEALDSLADEFNASQDQVRVSIENQTDYENTIDNYFNLGVGERPELLLAPEFVVQAFAESDTFVPVQACMEATDFATDEFLPRAIEAYSYDGIQWGVPFNVSSPVLFYNKLAFEAAGLDPDSPPLTFDELEATSRQIVDSGAATYGIVVDVGRDSAAGRFEQWFGRSSVPFVDQGNGRDGRATEALFANETGLAILTHLRDMNVEGLSFNVGENAGGVPAFLKIADPQEAGAMTVSTSAAISQVLDALDDGLGNGLTGDDIGVGFLPGPSDQPAAQVGGAALWIPADKGDVASAAAWKFVEFLSLAQSQSTWAAETGYVPIRTDALDLDPIKSLYEDDPRFRVSFDQLVAPVTDPSQTRPALGPQREVRQVIADMIAAVYDDPSADLQQLLDDAESTSNSLIRNYNELN</sequence>
<evidence type="ECO:0000313" key="7">
    <source>
        <dbReference type="EMBL" id="BAN04002.1"/>
    </source>
</evidence>
<feature type="chain" id="PRO_5025551869" evidence="6">
    <location>
        <begin position="26"/>
        <end position="538"/>
    </location>
</feature>
<dbReference type="AlphaFoldDB" id="A0A6C7EDD4"/>
<comment type="subcellular location">
    <subcellularLocation>
        <location evidence="1">Cell envelope</location>
    </subcellularLocation>
</comment>
<dbReference type="PANTHER" id="PTHR43649">
    <property type="entry name" value="ARABINOSE-BINDING PROTEIN-RELATED"/>
    <property type="match status" value="1"/>
</dbReference>
<evidence type="ECO:0000256" key="2">
    <source>
        <dbReference type="ARBA" id="ARBA00008520"/>
    </source>
</evidence>